<organism evidence="1 2">
    <name type="scientific">Bonamia ostreae</name>
    <dbReference type="NCBI Taxonomy" id="126728"/>
    <lineage>
        <taxon>Eukaryota</taxon>
        <taxon>Sar</taxon>
        <taxon>Rhizaria</taxon>
        <taxon>Endomyxa</taxon>
        <taxon>Ascetosporea</taxon>
        <taxon>Haplosporida</taxon>
        <taxon>Bonamia</taxon>
    </lineage>
</organism>
<sequence length="154" mass="17221">MMPNAQSVEVKDGECVPEWKVNPTTDFKLQNKDGAMLWCYMPDTIKHWQVVGTHFGRLIANGTTAYRICADDEYEQGSGNKYLHAVCHKGILDISRKCTKMPPALISLIKHNFYANLVDKDSLLKLSTSSLSSSAVSTTCCAVTLIYMRKKITK</sequence>
<evidence type="ECO:0000313" key="2">
    <source>
        <dbReference type="Proteomes" id="UP001439008"/>
    </source>
</evidence>
<evidence type="ECO:0000313" key="1">
    <source>
        <dbReference type="EMBL" id="MES1923575.1"/>
    </source>
</evidence>
<feature type="non-terminal residue" evidence="1">
    <location>
        <position position="154"/>
    </location>
</feature>
<reference evidence="1 2" key="1">
    <citation type="journal article" date="2024" name="BMC Biol.">
        <title>Comparative genomics of Ascetosporea gives new insight into the evolutionary basis for animal parasitism in Rhizaria.</title>
        <authorList>
            <person name="Hiltunen Thoren M."/>
            <person name="Onut-Brannstrom I."/>
            <person name="Alfjorden A."/>
            <person name="Peckova H."/>
            <person name="Swords F."/>
            <person name="Hooper C."/>
            <person name="Holzer A.S."/>
            <person name="Bass D."/>
            <person name="Burki F."/>
        </authorList>
    </citation>
    <scope>NUCLEOTIDE SEQUENCE [LARGE SCALE GENOMIC DNA]</scope>
    <source>
        <strain evidence="1">20-A016</strain>
    </source>
</reference>
<gene>
    <name evidence="1" type="ORF">MHBO_005171</name>
</gene>
<accession>A0ABV2AV90</accession>
<protein>
    <submittedName>
        <fullName evidence="1">Uncharacterized protein</fullName>
    </submittedName>
</protein>
<keyword evidence="2" id="KW-1185">Reference proteome</keyword>
<dbReference type="Proteomes" id="UP001439008">
    <property type="component" value="Unassembled WGS sequence"/>
</dbReference>
<dbReference type="EMBL" id="JBDODL010006968">
    <property type="protein sequence ID" value="MES1923575.1"/>
    <property type="molecule type" value="Genomic_DNA"/>
</dbReference>
<comment type="caution">
    <text evidence="1">The sequence shown here is derived from an EMBL/GenBank/DDBJ whole genome shotgun (WGS) entry which is preliminary data.</text>
</comment>
<proteinExistence type="predicted"/>
<name>A0ABV2AV90_9EUKA</name>